<evidence type="ECO:0000313" key="3">
    <source>
        <dbReference type="EMBL" id="ABM78538.1"/>
    </source>
</evidence>
<proteinExistence type="inferred from homology"/>
<dbReference type="HOGENOM" id="CLU_010194_44_2_3"/>
<dbReference type="PRINTS" id="PR00081">
    <property type="entry name" value="GDHRDH"/>
</dbReference>
<sequence length="300" mass="32960">MSWKVADIPDQKGRVALVTGANSGLGLETAKALLNKGARVIMACRSRPKGEAVRQIILESNDSTKLDLIELDLADLASVRRAAEQVERQYSRVDLLINNAGVMATPQTLSKQGLELQFAVNHLGHMALTLKLLPLLAKQHGARVVTVTSGAQYMGRIAWEDLQGIKHYDRWAAYSQSKLANVMFALELDKRVRNAASGIASLLAHPGLARTNLQPKSVAANKSWQEGLAYRLMDPMFQSAAMGSLPQLHAATAPTAQGGEQYGPRFNFRGYPKLCRIAPLALREEDRQRLWSISEKLLEI</sequence>
<name>A2CAM8_PROM3</name>
<dbReference type="InterPro" id="IPR036291">
    <property type="entry name" value="NAD(P)-bd_dom_sf"/>
</dbReference>
<dbReference type="AlphaFoldDB" id="A2CAM8"/>
<gene>
    <name evidence="3" type="ordered locus">P9303_17961</name>
</gene>
<evidence type="ECO:0000256" key="1">
    <source>
        <dbReference type="ARBA" id="ARBA00006484"/>
    </source>
</evidence>
<dbReference type="EC" id="1.3.1.33" evidence="3"/>
<dbReference type="RefSeq" id="WP_011826425.1">
    <property type="nucleotide sequence ID" value="NC_008820.1"/>
</dbReference>
<dbReference type="PANTHER" id="PTHR24320">
    <property type="entry name" value="RETINOL DEHYDROGENASE"/>
    <property type="match status" value="1"/>
</dbReference>
<evidence type="ECO:0000313" key="4">
    <source>
        <dbReference type="Proteomes" id="UP000002274"/>
    </source>
</evidence>
<protein>
    <submittedName>
        <fullName evidence="3">Short-chain dehydrogenase/reductase (SDR) superfamily protein</fullName>
        <ecNumber evidence="3">1.3.1.33</ecNumber>
    </submittedName>
</protein>
<dbReference type="Pfam" id="PF00106">
    <property type="entry name" value="adh_short"/>
    <property type="match status" value="1"/>
</dbReference>
<dbReference type="InterPro" id="IPR002347">
    <property type="entry name" value="SDR_fam"/>
</dbReference>
<comment type="similarity">
    <text evidence="1">Belongs to the short-chain dehydrogenases/reductases (SDR) family.</text>
</comment>
<dbReference type="SUPFAM" id="SSF51735">
    <property type="entry name" value="NAD(P)-binding Rossmann-fold domains"/>
    <property type="match status" value="1"/>
</dbReference>
<evidence type="ECO:0000256" key="2">
    <source>
        <dbReference type="ARBA" id="ARBA00023002"/>
    </source>
</evidence>
<dbReference type="BioCyc" id="PMAR59922:G1G80-1554-MONOMER"/>
<accession>A2CAM8</accession>
<dbReference type="Proteomes" id="UP000002274">
    <property type="component" value="Chromosome"/>
</dbReference>
<organism evidence="3 4">
    <name type="scientific">Prochlorococcus marinus (strain MIT 9303)</name>
    <dbReference type="NCBI Taxonomy" id="59922"/>
    <lineage>
        <taxon>Bacteria</taxon>
        <taxon>Bacillati</taxon>
        <taxon>Cyanobacteriota</taxon>
        <taxon>Cyanophyceae</taxon>
        <taxon>Synechococcales</taxon>
        <taxon>Prochlorococcaceae</taxon>
        <taxon>Prochlorococcus</taxon>
    </lineage>
</organism>
<dbReference type="STRING" id="59922.P9303_17961"/>
<dbReference type="PANTHER" id="PTHR24320:SF148">
    <property type="entry name" value="NAD(P)-BINDING ROSSMANN-FOLD SUPERFAMILY PROTEIN"/>
    <property type="match status" value="1"/>
</dbReference>
<reference evidence="3 4" key="1">
    <citation type="journal article" date="2007" name="PLoS Genet.">
        <title>Patterns and implications of gene gain and loss in the evolution of Prochlorococcus.</title>
        <authorList>
            <person name="Kettler G.C."/>
            <person name="Martiny A.C."/>
            <person name="Huang K."/>
            <person name="Zucker J."/>
            <person name="Coleman M.L."/>
            <person name="Rodrigue S."/>
            <person name="Chen F."/>
            <person name="Lapidus A."/>
            <person name="Ferriera S."/>
            <person name="Johnson J."/>
            <person name="Steglich C."/>
            <person name="Church G.M."/>
            <person name="Richardson P."/>
            <person name="Chisholm S.W."/>
        </authorList>
    </citation>
    <scope>NUCLEOTIDE SEQUENCE [LARGE SCALE GENOMIC DNA]</scope>
    <source>
        <strain evidence="3 4">MIT 9303</strain>
    </source>
</reference>
<dbReference type="EMBL" id="CP000554">
    <property type="protein sequence ID" value="ABM78538.1"/>
    <property type="molecule type" value="Genomic_DNA"/>
</dbReference>
<dbReference type="Gene3D" id="3.40.50.720">
    <property type="entry name" value="NAD(P)-binding Rossmann-like Domain"/>
    <property type="match status" value="1"/>
</dbReference>
<dbReference type="GO" id="GO:0016630">
    <property type="term" value="F:protochlorophyllide reductase activity"/>
    <property type="evidence" value="ECO:0007669"/>
    <property type="project" value="UniProtKB-EC"/>
</dbReference>
<dbReference type="NCBIfam" id="NF004846">
    <property type="entry name" value="PRK06197.1"/>
    <property type="match status" value="1"/>
</dbReference>
<dbReference type="KEGG" id="pmf:P9303_17961"/>
<dbReference type="CDD" id="cd05327">
    <property type="entry name" value="retinol-DH_like_SDR_c_like"/>
    <property type="match status" value="1"/>
</dbReference>
<keyword evidence="2 3" id="KW-0560">Oxidoreductase</keyword>